<feature type="domain" description="AMIN-like" evidence="3">
    <location>
        <begin position="106"/>
        <end position="232"/>
    </location>
</feature>
<keyword evidence="2" id="KW-0732">Signal</keyword>
<reference evidence="4 5" key="1">
    <citation type="submission" date="2019-06" db="EMBL/GenBank/DDBJ databases">
        <title>Sequencing the genomes of 1000 actinobacteria strains.</title>
        <authorList>
            <person name="Klenk H.-P."/>
        </authorList>
    </citation>
    <scope>NUCLEOTIDE SEQUENCE [LARGE SCALE GENOMIC DNA]</scope>
    <source>
        <strain evidence="4 5">DSM 12335</strain>
    </source>
</reference>
<dbReference type="AlphaFoldDB" id="A0A542YQY7"/>
<accession>A0A542YQY7</accession>
<name>A0A542YQY7_9MICO</name>
<feature type="signal peptide" evidence="2">
    <location>
        <begin position="1"/>
        <end position="20"/>
    </location>
</feature>
<dbReference type="Proteomes" id="UP000319516">
    <property type="component" value="Unassembled WGS sequence"/>
</dbReference>
<evidence type="ECO:0000256" key="1">
    <source>
        <dbReference type="SAM" id="MobiDB-lite"/>
    </source>
</evidence>
<feature type="chain" id="PRO_5038553863" description="AMIN-like domain-containing protein" evidence="2">
    <location>
        <begin position="21"/>
        <end position="233"/>
    </location>
</feature>
<proteinExistence type="predicted"/>
<sequence>MWGGTIACVVLLAACGLATEDPQVPSTPPQDDLSSPSVTSTPTPSGTGPDSTSGPPATSEPSTTQPTSTTTGGTGPTTSTGAPDLEGFLPPGEQSVQDPTGQVDLVVSDVRVGAQPGFDRVVFDLAGTGTVGWRVEYTEEPAQDGSGAPVDLAGDYVLAVHIQGTGLPGAEETVYDPPQLLVPGTGLTEVTEVLRLTPFEGQLNAYIGVASEQPFRVSRLDGPERLVVDVAHG</sequence>
<dbReference type="InterPro" id="IPR056303">
    <property type="entry name" value="AMIN-like"/>
</dbReference>
<organism evidence="4 5">
    <name type="scientific">Ornithinicoccus hortensis</name>
    <dbReference type="NCBI Taxonomy" id="82346"/>
    <lineage>
        <taxon>Bacteria</taxon>
        <taxon>Bacillati</taxon>
        <taxon>Actinomycetota</taxon>
        <taxon>Actinomycetes</taxon>
        <taxon>Micrococcales</taxon>
        <taxon>Intrasporangiaceae</taxon>
        <taxon>Ornithinicoccus</taxon>
    </lineage>
</organism>
<evidence type="ECO:0000313" key="5">
    <source>
        <dbReference type="Proteomes" id="UP000319516"/>
    </source>
</evidence>
<keyword evidence="5" id="KW-1185">Reference proteome</keyword>
<evidence type="ECO:0000256" key="2">
    <source>
        <dbReference type="SAM" id="SignalP"/>
    </source>
</evidence>
<comment type="caution">
    <text evidence="4">The sequence shown here is derived from an EMBL/GenBank/DDBJ whole genome shotgun (WGS) entry which is preliminary data.</text>
</comment>
<evidence type="ECO:0000259" key="3">
    <source>
        <dbReference type="Pfam" id="PF24837"/>
    </source>
</evidence>
<feature type="region of interest" description="Disordered" evidence="1">
    <location>
        <begin position="20"/>
        <end position="99"/>
    </location>
</feature>
<dbReference type="EMBL" id="VFOP01000001">
    <property type="protein sequence ID" value="TQL50510.1"/>
    <property type="molecule type" value="Genomic_DNA"/>
</dbReference>
<feature type="compositionally biased region" description="Low complexity" evidence="1">
    <location>
        <begin position="34"/>
        <end position="83"/>
    </location>
</feature>
<protein>
    <recommendedName>
        <fullName evidence="3">AMIN-like domain-containing protein</fullName>
    </recommendedName>
</protein>
<dbReference type="Pfam" id="PF24837">
    <property type="entry name" value="AMIN-like"/>
    <property type="match status" value="1"/>
</dbReference>
<gene>
    <name evidence="4" type="ORF">FB467_1621</name>
</gene>
<evidence type="ECO:0000313" key="4">
    <source>
        <dbReference type="EMBL" id="TQL50510.1"/>
    </source>
</evidence>